<evidence type="ECO:0000313" key="2">
    <source>
        <dbReference type="Proteomes" id="UP000042997"/>
    </source>
</evidence>
<dbReference type="EMBL" id="CCSD01000089">
    <property type="protein sequence ID" value="CDZ90763.1"/>
    <property type="molecule type" value="Genomic_DNA"/>
</dbReference>
<sequence length="154" mass="16634">MTPTSTRPRSPVAARRFGYLVAALLNAVVLYAANVWPGWEAVPFLTDDTRSVIGWVNASILVSLVANLLYLMRDPVWFKALGDAVTTTVALLALLTIWQVFPFDFGDASFDWPLVARIVLGLGIVGSVIGIVAALVTFVRSVVGRSSARGTRSR</sequence>
<evidence type="ECO:0000313" key="1">
    <source>
        <dbReference type="EMBL" id="CDZ90763.1"/>
    </source>
</evidence>
<dbReference type="GeneID" id="66834247"/>
<dbReference type="eggNOG" id="ENOG5033677">
    <property type="taxonomic scope" value="Bacteria"/>
</dbReference>
<dbReference type="Proteomes" id="UP000042997">
    <property type="component" value="Unassembled WGS sequence"/>
</dbReference>
<dbReference type="OrthoDB" id="3789019at2"/>
<organism evidence="1 2">
    <name type="scientific">Rhodococcus ruber</name>
    <dbReference type="NCBI Taxonomy" id="1830"/>
    <lineage>
        <taxon>Bacteria</taxon>
        <taxon>Bacillati</taxon>
        <taxon>Actinomycetota</taxon>
        <taxon>Actinomycetes</taxon>
        <taxon>Mycobacteriales</taxon>
        <taxon>Nocardiaceae</taxon>
        <taxon>Rhodococcus</taxon>
    </lineage>
</organism>
<accession>A0A098BPZ8</accession>
<dbReference type="RefSeq" id="WP_010593740.1">
    <property type="nucleotide sequence ID" value="NZ_CP023714.1"/>
</dbReference>
<gene>
    <name evidence="1" type="ORF">RHRU231_750110</name>
</gene>
<protein>
    <submittedName>
        <fullName evidence="1">Uncharacterized protein</fullName>
    </submittedName>
</protein>
<dbReference type="KEGG" id="rrz:CS378_20135"/>
<proteinExistence type="predicted"/>
<name>A0A098BPZ8_9NOCA</name>
<dbReference type="AlphaFoldDB" id="A0A098BPZ8"/>
<reference evidence="1 2" key="1">
    <citation type="journal article" date="2014" name="Genome Announc.">
        <title>Draft Genome Sequence of Propane- and Butane-Oxidizing Actinobacterium Rhodococcus ruber IEGM 231.</title>
        <authorList>
            <person name="Ivshina I.B."/>
            <person name="Kuyukina M.S."/>
            <person name="Krivoruchko A.V."/>
            <person name="Barbe V."/>
            <person name="Fischer C."/>
        </authorList>
    </citation>
    <scope>NUCLEOTIDE SEQUENCE [LARGE SCALE GENOMIC DNA]</scope>
</reference>